<dbReference type="RefSeq" id="XP_011630914.1">
    <property type="nucleotide sequence ID" value="XM_011632612.2"/>
</dbReference>
<feature type="domain" description="ZAD" evidence="11">
    <location>
        <begin position="12"/>
        <end position="85"/>
    </location>
</feature>
<dbReference type="PROSITE" id="PS00028">
    <property type="entry name" value="ZINC_FINGER_C2H2_1"/>
    <property type="match status" value="7"/>
</dbReference>
<proteinExistence type="inferred from homology"/>
<dbReference type="SUPFAM" id="SSF57667">
    <property type="entry name" value="beta-beta-alpha zinc fingers"/>
    <property type="match status" value="3"/>
</dbReference>
<dbReference type="GO" id="GO:0008270">
    <property type="term" value="F:zinc ion binding"/>
    <property type="evidence" value="ECO:0007669"/>
    <property type="project" value="UniProtKB-UniRule"/>
</dbReference>
<feature type="domain" description="C2H2-type" evidence="10">
    <location>
        <begin position="1013"/>
        <end position="1035"/>
    </location>
</feature>
<feature type="domain" description="C2H2-type" evidence="10">
    <location>
        <begin position="670"/>
        <end position="692"/>
    </location>
</feature>
<dbReference type="OrthoDB" id="3437960at2759"/>
<dbReference type="Pfam" id="PF00096">
    <property type="entry name" value="zf-C2H2"/>
    <property type="match status" value="3"/>
</dbReference>
<feature type="domain" description="C2H2-type" evidence="10">
    <location>
        <begin position="895"/>
        <end position="922"/>
    </location>
</feature>
<evidence type="ECO:0000313" key="13">
    <source>
        <dbReference type="RefSeq" id="XP_011630914.1"/>
    </source>
</evidence>
<name>A0A6I9WGS9_9HYME</name>
<keyword evidence="1 8" id="KW-0479">Metal-binding</keyword>
<evidence type="ECO:0000256" key="2">
    <source>
        <dbReference type="ARBA" id="ARBA00022737"/>
    </source>
</evidence>
<evidence type="ECO:0000313" key="12">
    <source>
        <dbReference type="Proteomes" id="UP000504615"/>
    </source>
</evidence>
<accession>A0A6I9WGS9</accession>
<dbReference type="GO" id="GO:0000981">
    <property type="term" value="F:DNA-binding transcription factor activity, RNA polymerase II-specific"/>
    <property type="evidence" value="ECO:0007669"/>
    <property type="project" value="TreeGrafter"/>
</dbReference>
<protein>
    <submittedName>
        <fullName evidence="13">Uncharacterized protein LOC105422995</fullName>
    </submittedName>
</protein>
<dbReference type="InterPro" id="IPR050527">
    <property type="entry name" value="Snail/Krueppel_Znf"/>
</dbReference>
<dbReference type="Pfam" id="PF13912">
    <property type="entry name" value="zf-C2H2_6"/>
    <property type="match status" value="1"/>
</dbReference>
<feature type="domain" description="C2H2-type" evidence="10">
    <location>
        <begin position="986"/>
        <end position="1013"/>
    </location>
</feature>
<feature type="binding site" evidence="8">
    <location>
        <position position="61"/>
    </location>
    <ligand>
        <name>Zn(2+)</name>
        <dbReference type="ChEBI" id="CHEBI:29105"/>
    </ligand>
</feature>
<dbReference type="KEGG" id="pbar:105422995"/>
<sequence>MSSRYGPPNMAERCRICLIDHGCMTSLNNERVEAKLKDLTKCTCIDIKLEDNLPGVVCHICLYKLNMWTEFKERFIQSNKVLLEQLEASEVCDDTVRDTSKDENQVSTIIKRKHGGENASSDVEQKKSRLNIPDVPNVTCNSTGRVILDTISLLSDNDDLDSSKKDARNSDNNTENKIHLEPMRARLLPARRGRNIERRKASTKRWVERKKALLAATGEAVSDTDSIASDDVQLSPVQKARAKTNADKETEKQKKIAKVLKNLEMNLTEKYIGYRDLDTDSDARRTRLSRELHMQSSPQSNKNSLLNQINKRTRSSLESSIETENASVSANVTDKTKKLETQLDDENFVPHSLKSELVIGDTTYTVTTTLSLVNPLQIDKENLNNSKDSSKSLDDSNREKNTDIIDAVQLRRVNPAPTKTSSKPINKFVERCLNIEVEGNELSVLKRVQYELADFVEKEMKQKLLNTSDSVAKSCKIDSVSTSTCQKLDHKLKEIIELAIKKNIDPDIIAKMNTSSQESTRFSPSLVKSVKNMPKYQPKVVIERLDIAKESKHYNINNAVTPREITQTMSTTKSKLAGPFSAISRKRQSIPPSRYGEYNTFGLDSEFSDDTSDDSFVLKTPKVTKPKMPGTSTAKQSTGTNNRLVKENKVEQKPDYEEAIRIEGAIAENHICGVCGLTFHTRKEVEAHVRTHKMAPGITVTQIVLQDEKPMQLPKKPGRPSKQKMMRCKRCHEIVEARFVKAHICKLLSHKCYVCDSVFRTKNLLAKHLESHEHSEFNIVNAIEKKKVNNNDSLLKIMSVASASPQKDQAQETETTPKTQTIQIEKNDIQSDKITSTGVKLDSTENIVSLSKPKETYTCFVCDKIFTDEEVLKDHLQKHCDDLSEGENSNSKEQYQCAICGNTLESDQALEEHVGKHLFDDEDDNPNLISIDQDKEKKSSEVEAYQCGQCSETFNSEMLLEVHMQAHEEEVAIAEWEKQEMKVYQYQCMLCDALLNTEEELAKHLDVHNANTYICQLCDKPFRTLHDLQEHVATH</sequence>
<evidence type="ECO:0000256" key="9">
    <source>
        <dbReference type="SAM" id="MobiDB-lite"/>
    </source>
</evidence>
<dbReference type="InterPro" id="IPR012934">
    <property type="entry name" value="Znf_AD"/>
</dbReference>
<dbReference type="SMART" id="SM00355">
    <property type="entry name" value="ZnF_C2H2"/>
    <property type="match status" value="7"/>
</dbReference>
<reference evidence="13" key="1">
    <citation type="submission" date="2025-08" db="UniProtKB">
        <authorList>
            <consortium name="RefSeq"/>
        </authorList>
    </citation>
    <scope>IDENTIFICATION</scope>
</reference>
<dbReference type="SUPFAM" id="SSF57716">
    <property type="entry name" value="Glucocorticoid receptor-like (DNA-binding domain)"/>
    <property type="match status" value="1"/>
</dbReference>
<organism evidence="12 13">
    <name type="scientific">Pogonomyrmex barbatus</name>
    <name type="common">red harvester ant</name>
    <dbReference type="NCBI Taxonomy" id="144034"/>
    <lineage>
        <taxon>Eukaryota</taxon>
        <taxon>Metazoa</taxon>
        <taxon>Ecdysozoa</taxon>
        <taxon>Arthropoda</taxon>
        <taxon>Hexapoda</taxon>
        <taxon>Insecta</taxon>
        <taxon>Pterygota</taxon>
        <taxon>Neoptera</taxon>
        <taxon>Endopterygota</taxon>
        <taxon>Hymenoptera</taxon>
        <taxon>Apocrita</taxon>
        <taxon>Aculeata</taxon>
        <taxon>Formicoidea</taxon>
        <taxon>Formicidae</taxon>
        <taxon>Myrmicinae</taxon>
        <taxon>Pogonomyrmex</taxon>
    </lineage>
</organism>
<evidence type="ECO:0000256" key="5">
    <source>
        <dbReference type="ARBA" id="ARBA00023242"/>
    </source>
</evidence>
<feature type="region of interest" description="Disordered" evidence="9">
    <location>
        <begin position="621"/>
        <end position="651"/>
    </location>
</feature>
<keyword evidence="3 7" id="KW-0863">Zinc-finger</keyword>
<feature type="binding site" evidence="8">
    <location>
        <position position="14"/>
    </location>
    <ligand>
        <name>Zn(2+)</name>
        <dbReference type="ChEBI" id="CHEBI:29105"/>
    </ligand>
</feature>
<dbReference type="InterPro" id="IPR013087">
    <property type="entry name" value="Znf_C2H2_type"/>
</dbReference>
<keyword evidence="2" id="KW-0677">Repeat</keyword>
<feature type="region of interest" description="Disordered" evidence="9">
    <location>
        <begin position="381"/>
        <end position="400"/>
    </location>
</feature>
<gene>
    <name evidence="13" type="primary">LOC105422995</name>
</gene>
<keyword evidence="5" id="KW-0539">Nucleus</keyword>
<feature type="domain" description="C2H2-type" evidence="10">
    <location>
        <begin position="945"/>
        <end position="972"/>
    </location>
</feature>
<evidence type="ECO:0000256" key="4">
    <source>
        <dbReference type="ARBA" id="ARBA00022833"/>
    </source>
</evidence>
<feature type="compositionally biased region" description="Polar residues" evidence="9">
    <location>
        <begin position="630"/>
        <end position="643"/>
    </location>
</feature>
<dbReference type="GO" id="GO:0000978">
    <property type="term" value="F:RNA polymerase II cis-regulatory region sequence-specific DNA binding"/>
    <property type="evidence" value="ECO:0007669"/>
    <property type="project" value="TreeGrafter"/>
</dbReference>
<dbReference type="PROSITE" id="PS50157">
    <property type="entry name" value="ZINC_FINGER_C2H2_2"/>
    <property type="match status" value="7"/>
</dbReference>
<comment type="similarity">
    <text evidence="6">Belongs to the snail C2H2-type zinc-finger protein family.</text>
</comment>
<dbReference type="SMART" id="SM00868">
    <property type="entry name" value="zf-AD"/>
    <property type="match status" value="1"/>
</dbReference>
<dbReference type="PANTHER" id="PTHR24388:SF104">
    <property type="entry name" value="AT-RICH BINDING PROTEIN-RELATED"/>
    <property type="match status" value="1"/>
</dbReference>
<evidence type="ECO:0000256" key="6">
    <source>
        <dbReference type="ARBA" id="ARBA00037948"/>
    </source>
</evidence>
<dbReference type="Proteomes" id="UP000504615">
    <property type="component" value="Unplaced"/>
</dbReference>
<evidence type="ECO:0000256" key="7">
    <source>
        <dbReference type="PROSITE-ProRule" id="PRU00042"/>
    </source>
</evidence>
<dbReference type="AlphaFoldDB" id="A0A6I9WGS9"/>
<evidence type="ECO:0000256" key="8">
    <source>
        <dbReference type="PROSITE-ProRule" id="PRU01263"/>
    </source>
</evidence>
<feature type="compositionally biased region" description="Basic and acidic residues" evidence="9">
    <location>
        <begin position="161"/>
        <end position="179"/>
    </location>
</feature>
<feature type="binding site" evidence="8">
    <location>
        <position position="58"/>
    </location>
    <ligand>
        <name>Zn(2+)</name>
        <dbReference type="ChEBI" id="CHEBI:29105"/>
    </ligand>
</feature>
<keyword evidence="4 8" id="KW-0862">Zinc</keyword>
<feature type="domain" description="C2H2-type" evidence="10">
    <location>
        <begin position="857"/>
        <end position="884"/>
    </location>
</feature>
<dbReference type="Gene3D" id="3.30.160.60">
    <property type="entry name" value="Classic Zinc Finger"/>
    <property type="match status" value="4"/>
</dbReference>
<evidence type="ECO:0000256" key="3">
    <source>
        <dbReference type="ARBA" id="ARBA00022771"/>
    </source>
</evidence>
<feature type="domain" description="C2H2-type" evidence="10">
    <location>
        <begin position="750"/>
        <end position="777"/>
    </location>
</feature>
<dbReference type="PROSITE" id="PS51915">
    <property type="entry name" value="ZAD"/>
    <property type="match status" value="1"/>
</dbReference>
<evidence type="ECO:0000259" key="11">
    <source>
        <dbReference type="PROSITE" id="PS51915"/>
    </source>
</evidence>
<keyword evidence="12" id="KW-1185">Reference proteome</keyword>
<dbReference type="Gene3D" id="3.40.1800.20">
    <property type="match status" value="1"/>
</dbReference>
<feature type="binding site" evidence="8">
    <location>
        <position position="17"/>
    </location>
    <ligand>
        <name>Zn(2+)</name>
        <dbReference type="ChEBI" id="CHEBI:29105"/>
    </ligand>
</feature>
<evidence type="ECO:0000259" key="10">
    <source>
        <dbReference type="PROSITE" id="PS50157"/>
    </source>
</evidence>
<feature type="region of interest" description="Disordered" evidence="9">
    <location>
        <begin position="158"/>
        <end position="179"/>
    </location>
</feature>
<dbReference type="GO" id="GO:0005634">
    <property type="term" value="C:nucleus"/>
    <property type="evidence" value="ECO:0007669"/>
    <property type="project" value="InterPro"/>
</dbReference>
<dbReference type="Pfam" id="PF07776">
    <property type="entry name" value="zf-AD"/>
    <property type="match status" value="1"/>
</dbReference>
<dbReference type="GeneID" id="105422995"/>
<dbReference type="PANTHER" id="PTHR24388">
    <property type="entry name" value="ZINC FINGER PROTEIN"/>
    <property type="match status" value="1"/>
</dbReference>
<dbReference type="InterPro" id="IPR036236">
    <property type="entry name" value="Znf_C2H2_sf"/>
</dbReference>
<evidence type="ECO:0000256" key="1">
    <source>
        <dbReference type="ARBA" id="ARBA00022723"/>
    </source>
</evidence>